<proteinExistence type="predicted"/>
<dbReference type="AlphaFoldDB" id="A0AAV7G8C0"/>
<accession>A0AAV7G8C0</accession>
<evidence type="ECO:0000313" key="2">
    <source>
        <dbReference type="Proteomes" id="UP000775213"/>
    </source>
</evidence>
<gene>
    <name evidence="1" type="ORF">IEQ34_019920</name>
</gene>
<dbReference type="Proteomes" id="UP000775213">
    <property type="component" value="Unassembled WGS sequence"/>
</dbReference>
<evidence type="ECO:0000313" key="1">
    <source>
        <dbReference type="EMBL" id="KAH0452621.1"/>
    </source>
</evidence>
<name>A0AAV7G8C0_DENCH</name>
<reference evidence="1 2" key="1">
    <citation type="journal article" date="2021" name="Hortic Res">
        <title>Chromosome-scale assembly of the Dendrobium chrysotoxum genome enhances the understanding of orchid evolution.</title>
        <authorList>
            <person name="Zhang Y."/>
            <person name="Zhang G.Q."/>
            <person name="Zhang D."/>
            <person name="Liu X.D."/>
            <person name="Xu X.Y."/>
            <person name="Sun W.H."/>
            <person name="Yu X."/>
            <person name="Zhu X."/>
            <person name="Wang Z.W."/>
            <person name="Zhao X."/>
            <person name="Zhong W.Y."/>
            <person name="Chen H."/>
            <person name="Yin W.L."/>
            <person name="Huang T."/>
            <person name="Niu S.C."/>
            <person name="Liu Z.J."/>
        </authorList>
    </citation>
    <scope>NUCLEOTIDE SEQUENCE [LARGE SCALE GENOMIC DNA]</scope>
    <source>
        <strain evidence="1">Lindl</strain>
    </source>
</reference>
<protein>
    <submittedName>
        <fullName evidence="1">Uncharacterized protein</fullName>
    </submittedName>
</protein>
<comment type="caution">
    <text evidence="1">The sequence shown here is derived from an EMBL/GenBank/DDBJ whole genome shotgun (WGS) entry which is preliminary data.</text>
</comment>
<keyword evidence="2" id="KW-1185">Reference proteome</keyword>
<dbReference type="EMBL" id="JAGFBR010000017">
    <property type="protein sequence ID" value="KAH0452621.1"/>
    <property type="molecule type" value="Genomic_DNA"/>
</dbReference>
<organism evidence="1 2">
    <name type="scientific">Dendrobium chrysotoxum</name>
    <name type="common">Orchid</name>
    <dbReference type="NCBI Taxonomy" id="161865"/>
    <lineage>
        <taxon>Eukaryota</taxon>
        <taxon>Viridiplantae</taxon>
        <taxon>Streptophyta</taxon>
        <taxon>Embryophyta</taxon>
        <taxon>Tracheophyta</taxon>
        <taxon>Spermatophyta</taxon>
        <taxon>Magnoliopsida</taxon>
        <taxon>Liliopsida</taxon>
        <taxon>Asparagales</taxon>
        <taxon>Orchidaceae</taxon>
        <taxon>Epidendroideae</taxon>
        <taxon>Malaxideae</taxon>
        <taxon>Dendrobiinae</taxon>
        <taxon>Dendrobium</taxon>
    </lineage>
</organism>
<sequence>MKDLPAPLHVEVENITRILNIPDIKHLLYEVRYLNKYIEKEFLFRIGLSFYAGRSDASVEKIVVLEAENNRSQTLITEKEATLSSLESLRVIKDFKKSIAFKTIIQDHCIDEEFILGFLKGVRLVQRKIGVKIEGLTPSHASDDSLTDSDGDGIESEL</sequence>